<protein>
    <submittedName>
        <fullName evidence="2">Uncharacterized protein</fullName>
    </submittedName>
</protein>
<keyword evidence="1" id="KW-0175">Coiled coil</keyword>
<dbReference type="Proteomes" id="UP000070282">
    <property type="component" value="Unassembled WGS sequence"/>
</dbReference>
<evidence type="ECO:0000313" key="2">
    <source>
        <dbReference type="EMBL" id="KXO11099.1"/>
    </source>
</evidence>
<accession>A0A137SF97</accession>
<dbReference type="PATRIC" id="fig|1306954.6.peg.3115"/>
<dbReference type="AlphaFoldDB" id="A0A137SF97"/>
<reference evidence="3" key="1">
    <citation type="submission" date="2015-12" db="EMBL/GenBank/DDBJ databases">
        <authorList>
            <person name="Lima A."/>
            <person name="Farahani Zayas N."/>
            <person name="Castro Da Silva M.A."/>
            <person name="Cabral A."/>
            <person name="Pessatti M.L."/>
        </authorList>
    </citation>
    <scope>NUCLEOTIDE SEQUENCE [LARGE SCALE GENOMIC DNA]</scope>
    <source>
        <strain evidence="3">LAMA 842</strain>
    </source>
</reference>
<feature type="coiled-coil region" evidence="1">
    <location>
        <begin position="8"/>
        <end position="84"/>
    </location>
</feature>
<dbReference type="EMBL" id="LOCO01000004">
    <property type="protein sequence ID" value="KXO11099.1"/>
    <property type="molecule type" value="Genomic_DNA"/>
</dbReference>
<dbReference type="RefSeq" id="WP_061331621.1">
    <property type="nucleotide sequence ID" value="NZ_LOCO01000004.1"/>
</dbReference>
<sequence>MSLKDSLQRKLETQTEHWSKQIESLRAEANEKIAKAKDEEAEAKIQRDFSERIQAMEDQIETARTKLGELKESGENQLDELKKRIDEWLPSNTN</sequence>
<evidence type="ECO:0000256" key="1">
    <source>
        <dbReference type="SAM" id="Coils"/>
    </source>
</evidence>
<organism evidence="2 3">
    <name type="scientific">Marinobacter excellens LAMA 842</name>
    <dbReference type="NCBI Taxonomy" id="1306954"/>
    <lineage>
        <taxon>Bacteria</taxon>
        <taxon>Pseudomonadati</taxon>
        <taxon>Pseudomonadota</taxon>
        <taxon>Gammaproteobacteria</taxon>
        <taxon>Pseudomonadales</taxon>
        <taxon>Marinobacteraceae</taxon>
        <taxon>Marinobacter</taxon>
    </lineage>
</organism>
<gene>
    <name evidence="2" type="ORF">J122_1235</name>
</gene>
<name>A0A137SF97_9GAMM</name>
<dbReference type="GeneID" id="94724638"/>
<comment type="caution">
    <text evidence="2">The sequence shown here is derived from an EMBL/GenBank/DDBJ whole genome shotgun (WGS) entry which is preliminary data.</text>
</comment>
<evidence type="ECO:0000313" key="3">
    <source>
        <dbReference type="Proteomes" id="UP000070282"/>
    </source>
</evidence>
<keyword evidence="3" id="KW-1185">Reference proteome</keyword>
<proteinExistence type="predicted"/>